<dbReference type="Proteomes" id="UP000007799">
    <property type="component" value="Unassembled WGS sequence"/>
</dbReference>
<dbReference type="AlphaFoldDB" id="F2UQF8"/>
<dbReference type="Gene3D" id="3.80.10.10">
    <property type="entry name" value="Ribonuclease Inhibitor"/>
    <property type="match status" value="1"/>
</dbReference>
<dbReference type="InterPro" id="IPR025875">
    <property type="entry name" value="Leu-rich_rpt_4"/>
</dbReference>
<proteinExistence type="predicted"/>
<accession>F2UQF8</accession>
<evidence type="ECO:0000313" key="4">
    <source>
        <dbReference type="Proteomes" id="UP000007799"/>
    </source>
</evidence>
<dbReference type="SUPFAM" id="SSF52058">
    <property type="entry name" value="L domain-like"/>
    <property type="match status" value="1"/>
</dbReference>
<dbReference type="InterPro" id="IPR032675">
    <property type="entry name" value="LRR_dom_sf"/>
</dbReference>
<dbReference type="EMBL" id="GL832989">
    <property type="protein sequence ID" value="EGD79863.1"/>
    <property type="molecule type" value="Genomic_DNA"/>
</dbReference>
<name>F2UQF8_SALR5</name>
<dbReference type="PROSITE" id="PS51450">
    <property type="entry name" value="LRR"/>
    <property type="match status" value="2"/>
</dbReference>
<protein>
    <submittedName>
        <fullName evidence="3">Uncharacterized protein</fullName>
    </submittedName>
</protein>
<dbReference type="Pfam" id="PF12799">
    <property type="entry name" value="LRR_4"/>
    <property type="match status" value="1"/>
</dbReference>
<organism evidence="4">
    <name type="scientific">Salpingoeca rosetta (strain ATCC 50818 / BSB-021)</name>
    <dbReference type="NCBI Taxonomy" id="946362"/>
    <lineage>
        <taxon>Eukaryota</taxon>
        <taxon>Choanoflagellata</taxon>
        <taxon>Craspedida</taxon>
        <taxon>Salpingoecidae</taxon>
        <taxon>Salpingoeca</taxon>
    </lineage>
</organism>
<dbReference type="InterPro" id="IPR001611">
    <property type="entry name" value="Leu-rich_rpt"/>
</dbReference>
<dbReference type="InterPro" id="IPR050836">
    <property type="entry name" value="SDS22/Internalin_LRR"/>
</dbReference>
<keyword evidence="2" id="KW-0677">Repeat</keyword>
<dbReference type="PANTHER" id="PTHR46652">
    <property type="entry name" value="LEUCINE-RICH REPEAT AND IQ DOMAIN-CONTAINING PROTEIN 1-RELATED"/>
    <property type="match status" value="1"/>
</dbReference>
<dbReference type="InParanoid" id="F2UQF8"/>
<keyword evidence="4" id="KW-1185">Reference proteome</keyword>
<evidence type="ECO:0000256" key="2">
    <source>
        <dbReference type="ARBA" id="ARBA00022737"/>
    </source>
</evidence>
<dbReference type="OrthoDB" id="433501at2759"/>
<dbReference type="PANTHER" id="PTHR46652:SF3">
    <property type="entry name" value="LEUCINE-RICH REPEAT-CONTAINING PROTEIN 9"/>
    <property type="match status" value="1"/>
</dbReference>
<dbReference type="STRING" id="946362.F2UQF8"/>
<reference evidence="3" key="1">
    <citation type="submission" date="2009-08" db="EMBL/GenBank/DDBJ databases">
        <title>Annotation of Salpingoeca rosetta.</title>
        <authorList>
            <consortium name="The Broad Institute Genome Sequencing Platform"/>
            <person name="Russ C."/>
            <person name="Cuomo C."/>
            <person name="Burger G."/>
            <person name="Gray M.W."/>
            <person name="Holland P.W.H."/>
            <person name="King N."/>
            <person name="Lang F.B.F."/>
            <person name="Roger A.J."/>
            <person name="Ruiz-Trillo I."/>
            <person name="Young S.K."/>
            <person name="Zeng Q."/>
            <person name="Gargeya S."/>
            <person name="Alvarado L."/>
            <person name="Berlin A."/>
            <person name="Chapman S.B."/>
            <person name="Chen Z."/>
            <person name="Freedman E."/>
            <person name="Gellesch M."/>
            <person name="Goldberg J."/>
            <person name="Griggs A."/>
            <person name="Gujja S."/>
            <person name="Heilman E."/>
            <person name="Heiman D."/>
            <person name="Howarth C."/>
            <person name="Mehta T."/>
            <person name="Neiman D."/>
            <person name="Pearson M."/>
            <person name="Roberts A."/>
            <person name="Saif S."/>
            <person name="Shea T."/>
            <person name="Shenoy N."/>
            <person name="Sisk P."/>
            <person name="Stolte C."/>
            <person name="Sykes S."/>
            <person name="White J."/>
            <person name="Yandava C."/>
            <person name="Haas B."/>
            <person name="Nusbaum C."/>
            <person name="Birren B."/>
        </authorList>
    </citation>
    <scope>NUCLEOTIDE SEQUENCE [LARGE SCALE GENOMIC DNA]</scope>
    <source>
        <strain evidence="3">ATCC 50818</strain>
    </source>
</reference>
<dbReference type="RefSeq" id="XP_004988484.1">
    <property type="nucleotide sequence ID" value="XM_004988427.1"/>
</dbReference>
<gene>
    <name evidence="3" type="ORF">PTSG_10147</name>
</gene>
<evidence type="ECO:0000256" key="1">
    <source>
        <dbReference type="ARBA" id="ARBA00022614"/>
    </source>
</evidence>
<evidence type="ECO:0000313" key="3">
    <source>
        <dbReference type="EMBL" id="EGD79863.1"/>
    </source>
</evidence>
<dbReference type="GeneID" id="16069014"/>
<keyword evidence="1" id="KW-0433">Leucine-rich repeat</keyword>
<dbReference type="KEGG" id="sre:PTSG_10147"/>
<sequence length="213" mass="23563">MALADHDIVRVSGEYEPASVRTLVLDNMELISVAALSKCTRLTTLSLAGNMLHDLRALSNLTELTSIDATNNRISSLKDIRSLSKLTTLRVAGNPLPTDFSALLNDIRSLHSLVRLDIATKDLPYEGTIDLELLRSQLPTLRVFNVLITDTELTKMELPRIMDGEKWKQQDTEFSDCLQACADFSESIRAELATDELLEEKTKSTDATTPAAD</sequence>